<evidence type="ECO:0000256" key="1">
    <source>
        <dbReference type="SAM" id="MobiDB-lite"/>
    </source>
</evidence>
<feature type="region of interest" description="Disordered" evidence="1">
    <location>
        <begin position="196"/>
        <end position="225"/>
    </location>
</feature>
<sequence length="573" mass="64686">MQYDLRAAIDVKKIWEFGCDDVGCVSMFRANTEESFGVLGDIVENGSVSMPTVMIPSFSVCSDAFAHPHCFQMLWASETCSLWRAVPPENFVAIGDLIQRGIHPPETTEVVCVHKSLVLPASLPFEANRSCIWPDLLKDPLPDPPISIWRIEAPQQASANGEPLAFAGNYFIANASFERPKMPVYALANPYFEPLSTQSDSTPTKQEKSEEIPMEASQAQSFDDSAVEMEPKVEEIPEAFDMQRITEVEYLPTLITPEEALRSFEEWLTNLWFAPVEVRNKPVHPGSVEFRHLPYYVFDTIVTSEMTPQTTTEEEKQTTTTSRHSDMLYSAIDEQEIEEILQGTAAWDLSRIELFPRESFPPLPLESYKDPSKVWEQCRTNLQTAEAKARGDSGRVRTTFKGTHFRLLLVPVYVAEFEHDNNVYRFVVNGQHGSCHGNRPFNLLSGLSRLWGSSDRPGVYSGHELQKKENNETLYDNDLHYLIFPPSKSSLFSYHIGWFKLHNKSQDTIQIRGKEKKGRAVGIIYPLPPGDSQCFPYKGSWVVEIMSGNEQMIHLKGQSPTGGESFPNILGMA</sequence>
<dbReference type="PANTHER" id="PTHR48219:SF2">
    <property type="entry name" value="VACUOLAR PROTEIN SORTING-ASSOCIATED PROTEIN 62"/>
    <property type="match status" value="1"/>
</dbReference>
<dbReference type="AlphaFoldDB" id="A0A6U1SJJ4"/>
<dbReference type="EMBL" id="HBKP01000275">
    <property type="protein sequence ID" value="CAE2198893.1"/>
    <property type="molecule type" value="Transcribed_RNA"/>
</dbReference>
<accession>A0A6U1SJJ4</accession>
<dbReference type="EMBL" id="HBKP01000274">
    <property type="protein sequence ID" value="CAE2198892.1"/>
    <property type="molecule type" value="Transcribed_RNA"/>
</dbReference>
<reference evidence="2" key="1">
    <citation type="submission" date="2021-01" db="EMBL/GenBank/DDBJ databases">
        <authorList>
            <person name="Corre E."/>
            <person name="Pelletier E."/>
            <person name="Niang G."/>
            <person name="Scheremetjew M."/>
            <person name="Finn R."/>
            <person name="Kale V."/>
            <person name="Holt S."/>
            <person name="Cochrane G."/>
            <person name="Meng A."/>
            <person name="Brown T."/>
            <person name="Cohen L."/>
        </authorList>
    </citation>
    <scope>NUCLEOTIDE SEQUENCE</scope>
    <source>
        <strain evidence="2">DIVA3 518/3/11/1/6</strain>
    </source>
</reference>
<protein>
    <submittedName>
        <fullName evidence="2">Uncharacterized protein</fullName>
    </submittedName>
</protein>
<evidence type="ECO:0000313" key="2">
    <source>
        <dbReference type="EMBL" id="CAE2198892.1"/>
    </source>
</evidence>
<organism evidence="2">
    <name type="scientific">Vannella robusta</name>
    <dbReference type="NCBI Taxonomy" id="1487602"/>
    <lineage>
        <taxon>Eukaryota</taxon>
        <taxon>Amoebozoa</taxon>
        <taxon>Discosea</taxon>
        <taxon>Flabellinia</taxon>
        <taxon>Vannellidae</taxon>
        <taxon>Vannella</taxon>
    </lineage>
</organism>
<gene>
    <name evidence="2" type="ORF">VSP0166_LOCUS193</name>
    <name evidence="3" type="ORF">VSP0166_LOCUS194</name>
</gene>
<evidence type="ECO:0000313" key="3">
    <source>
        <dbReference type="EMBL" id="CAE2198893.1"/>
    </source>
</evidence>
<name>A0A6U1SJJ4_9EUKA</name>
<dbReference type="PANTHER" id="PTHR48219">
    <property type="entry name" value="VACUOLAR PROTEIN SORTING-ASSOCIATED PROTEIN 62-RELATED"/>
    <property type="match status" value="1"/>
</dbReference>
<proteinExistence type="predicted"/>